<accession>A0A2P2MGM8</accession>
<dbReference type="AlphaFoldDB" id="A0A2P2MGM8"/>
<dbReference type="EMBL" id="GGEC01048905">
    <property type="protein sequence ID" value="MBX29389.1"/>
    <property type="molecule type" value="Transcribed_RNA"/>
</dbReference>
<proteinExistence type="predicted"/>
<reference evidence="1" key="1">
    <citation type="submission" date="2018-02" db="EMBL/GenBank/DDBJ databases">
        <title>Rhizophora mucronata_Transcriptome.</title>
        <authorList>
            <person name="Meera S.P."/>
            <person name="Sreeshan A."/>
            <person name="Augustine A."/>
        </authorList>
    </citation>
    <scope>NUCLEOTIDE SEQUENCE</scope>
    <source>
        <tissue evidence="1">Leaf</tissue>
    </source>
</reference>
<evidence type="ECO:0000313" key="1">
    <source>
        <dbReference type="EMBL" id="MBX29389.1"/>
    </source>
</evidence>
<organism evidence="1">
    <name type="scientific">Rhizophora mucronata</name>
    <name type="common">Asiatic mangrove</name>
    <dbReference type="NCBI Taxonomy" id="61149"/>
    <lineage>
        <taxon>Eukaryota</taxon>
        <taxon>Viridiplantae</taxon>
        <taxon>Streptophyta</taxon>
        <taxon>Embryophyta</taxon>
        <taxon>Tracheophyta</taxon>
        <taxon>Spermatophyta</taxon>
        <taxon>Magnoliopsida</taxon>
        <taxon>eudicotyledons</taxon>
        <taxon>Gunneridae</taxon>
        <taxon>Pentapetalae</taxon>
        <taxon>rosids</taxon>
        <taxon>fabids</taxon>
        <taxon>Malpighiales</taxon>
        <taxon>Rhizophoraceae</taxon>
        <taxon>Rhizophora</taxon>
    </lineage>
</organism>
<protein>
    <submittedName>
        <fullName evidence="1">Uncharacterized protein</fullName>
    </submittedName>
</protein>
<name>A0A2P2MGM8_RHIMU</name>
<sequence>MKKFNALGFFFLRVKVIALSKFGQGI</sequence>